<name>A0A5B8MM83_9CHLO</name>
<feature type="domain" description="Borealin N-terminal" evidence="11">
    <location>
        <begin position="6"/>
        <end position="52"/>
    </location>
</feature>
<keyword evidence="7" id="KW-0539">Nucleus</keyword>
<evidence type="ECO:0000256" key="7">
    <source>
        <dbReference type="ARBA" id="ARBA00023242"/>
    </source>
</evidence>
<protein>
    <submittedName>
        <fullName evidence="13">Uncharacterized protein</fullName>
    </submittedName>
</protein>
<gene>
    <name evidence="13" type="ORF">A3770_04p29280</name>
</gene>
<dbReference type="PANTHER" id="PTHR16040">
    <property type="entry name" value="AUSTRALIN, ISOFORM A-RELATED"/>
    <property type="match status" value="1"/>
</dbReference>
<keyword evidence="4" id="KW-0158">Chromosome</keyword>
<evidence type="ECO:0000256" key="9">
    <source>
        <dbReference type="ARBA" id="ARBA00023328"/>
    </source>
</evidence>
<evidence type="ECO:0000313" key="14">
    <source>
        <dbReference type="Proteomes" id="UP000316726"/>
    </source>
</evidence>
<dbReference type="Pfam" id="PF10512">
    <property type="entry name" value="Borealin"/>
    <property type="match status" value="1"/>
</dbReference>
<dbReference type="AlphaFoldDB" id="A0A5B8MM83"/>
<evidence type="ECO:0000259" key="11">
    <source>
        <dbReference type="Pfam" id="PF10444"/>
    </source>
</evidence>
<evidence type="ECO:0000256" key="4">
    <source>
        <dbReference type="ARBA" id="ARBA00022454"/>
    </source>
</evidence>
<dbReference type="GO" id="GO:0005634">
    <property type="term" value="C:nucleus"/>
    <property type="evidence" value="ECO:0007669"/>
    <property type="project" value="UniProtKB-SubCell"/>
</dbReference>
<dbReference type="OrthoDB" id="2392550at2759"/>
<evidence type="ECO:0000256" key="8">
    <source>
        <dbReference type="ARBA" id="ARBA00023306"/>
    </source>
</evidence>
<evidence type="ECO:0000256" key="5">
    <source>
        <dbReference type="ARBA" id="ARBA00022618"/>
    </source>
</evidence>
<comment type="subcellular location">
    <subcellularLocation>
        <location evidence="2">Chromosome</location>
        <location evidence="2">Centromere</location>
    </subcellularLocation>
    <subcellularLocation>
        <location evidence="1">Nucleus</location>
    </subcellularLocation>
</comment>
<sequence length="333" mass="36335">MEEIRRDVESKCAALEAFCDEAALALRSELKIQLLKLPKKVRNMPLKEFLSKFAGDINKVILDELNARWITSEGGDLSALENSSAAVGQRTTLRRGTRRRAAPATVMATRTTRKRAREAAASEVVEDARIPATEARATRARTRASSMQMQTPAVSRTQASRVPFTPVVTNSLPPDLALPANTVLRNPKRGEVFFSKNGSPLGMCAEADEGEYEGEGYENENSLVTPMAKQWKAAAKSAIKTSATVRCTRRTRQSKNASSSVGGLDQLEEGDETPLSPEDLQILLTNEEGEEIKLDNENIESSDLPVDIKSMALGKLMGLQNKVMSMIASLGQQ</sequence>
<evidence type="ECO:0000256" key="1">
    <source>
        <dbReference type="ARBA" id="ARBA00004123"/>
    </source>
</evidence>
<evidence type="ECO:0000256" key="10">
    <source>
        <dbReference type="SAM" id="MobiDB-lite"/>
    </source>
</evidence>
<keyword evidence="14" id="KW-1185">Reference proteome</keyword>
<evidence type="ECO:0000313" key="13">
    <source>
        <dbReference type="EMBL" id="QDZ20410.1"/>
    </source>
</evidence>
<dbReference type="InterPro" id="IPR018867">
    <property type="entry name" value="Cell_div_borealin"/>
</dbReference>
<feature type="compositionally biased region" description="Basic residues" evidence="10">
    <location>
        <begin position="92"/>
        <end position="101"/>
    </location>
</feature>
<keyword evidence="9" id="KW-0137">Centromere</keyword>
<reference evidence="13 14" key="1">
    <citation type="submission" date="2018-07" db="EMBL/GenBank/DDBJ databases">
        <title>The complete nuclear genome of the prasinophyte Chloropicon primus (CCMP1205).</title>
        <authorList>
            <person name="Pombert J.-F."/>
            <person name="Otis C."/>
            <person name="Turmel M."/>
            <person name="Lemieux C."/>
        </authorList>
    </citation>
    <scope>NUCLEOTIDE SEQUENCE [LARGE SCALE GENOMIC DNA]</scope>
    <source>
        <strain evidence="13 14">CCMP1205</strain>
    </source>
</reference>
<feature type="region of interest" description="Disordered" evidence="10">
    <location>
        <begin position="248"/>
        <end position="277"/>
    </location>
</feature>
<evidence type="ECO:0000256" key="3">
    <source>
        <dbReference type="ARBA" id="ARBA00009914"/>
    </source>
</evidence>
<evidence type="ECO:0000256" key="2">
    <source>
        <dbReference type="ARBA" id="ARBA00004584"/>
    </source>
</evidence>
<dbReference type="Proteomes" id="UP000316726">
    <property type="component" value="Chromosome 4"/>
</dbReference>
<accession>A0A5B8MM83</accession>
<organism evidence="13 14">
    <name type="scientific">Chloropicon primus</name>
    <dbReference type="NCBI Taxonomy" id="1764295"/>
    <lineage>
        <taxon>Eukaryota</taxon>
        <taxon>Viridiplantae</taxon>
        <taxon>Chlorophyta</taxon>
        <taxon>Chloropicophyceae</taxon>
        <taxon>Chloropicales</taxon>
        <taxon>Chloropicaceae</taxon>
        <taxon>Chloropicon</taxon>
    </lineage>
</organism>
<feature type="region of interest" description="Disordered" evidence="10">
    <location>
        <begin position="88"/>
        <end position="124"/>
    </location>
</feature>
<proteinExistence type="inferred from homology"/>
<dbReference type="EMBL" id="CP031037">
    <property type="protein sequence ID" value="QDZ20410.1"/>
    <property type="molecule type" value="Genomic_DNA"/>
</dbReference>
<dbReference type="InterPro" id="IPR018851">
    <property type="entry name" value="Borealin_N"/>
</dbReference>
<dbReference type="InterPro" id="IPR046466">
    <property type="entry name" value="Borealin_C"/>
</dbReference>
<dbReference type="GO" id="GO:0000775">
    <property type="term" value="C:chromosome, centromeric region"/>
    <property type="evidence" value="ECO:0007669"/>
    <property type="project" value="UniProtKB-SubCell"/>
</dbReference>
<keyword evidence="8" id="KW-0131">Cell cycle</keyword>
<dbReference type="GO" id="GO:0051301">
    <property type="term" value="P:cell division"/>
    <property type="evidence" value="ECO:0007669"/>
    <property type="project" value="UniProtKB-KW"/>
</dbReference>
<dbReference type="Gene3D" id="6.10.250.1900">
    <property type="match status" value="1"/>
</dbReference>
<keyword evidence="5" id="KW-0132">Cell division</keyword>
<comment type="similarity">
    <text evidence="3">Belongs to the borealin family.</text>
</comment>
<feature type="domain" description="Borealin C-terminal" evidence="12">
    <location>
        <begin position="143"/>
        <end position="203"/>
    </location>
</feature>
<keyword evidence="6" id="KW-0498">Mitosis</keyword>
<dbReference type="PANTHER" id="PTHR16040:SF7">
    <property type="entry name" value="AUSTRALIN, ISOFORM A-RELATED"/>
    <property type="match status" value="1"/>
</dbReference>
<evidence type="ECO:0000256" key="6">
    <source>
        <dbReference type="ARBA" id="ARBA00022776"/>
    </source>
</evidence>
<evidence type="ECO:0000259" key="12">
    <source>
        <dbReference type="Pfam" id="PF10512"/>
    </source>
</evidence>
<dbReference type="Pfam" id="PF10444">
    <property type="entry name" value="Nbl1_Borealin_N"/>
    <property type="match status" value="1"/>
</dbReference>